<gene>
    <name evidence="15" type="ORF">ABID44_003465</name>
</gene>
<evidence type="ECO:0000256" key="5">
    <source>
        <dbReference type="ARBA" id="ARBA00022714"/>
    </source>
</evidence>
<name>A0ABV2KPU7_9HYPH</name>
<keyword evidence="11" id="KW-0411">Iron-sulfur</keyword>
<evidence type="ECO:0000313" key="15">
    <source>
        <dbReference type="EMBL" id="MET3663110.1"/>
    </source>
</evidence>
<keyword evidence="7" id="KW-0274">FAD</keyword>
<dbReference type="InterPro" id="IPR013130">
    <property type="entry name" value="Fe3_Rdtase_TM_dom"/>
</dbReference>
<dbReference type="InterPro" id="IPR017938">
    <property type="entry name" value="Riboflavin_synthase-like_b-brl"/>
</dbReference>
<dbReference type="PANTHER" id="PTHR47354">
    <property type="entry name" value="NADH OXIDOREDUCTASE HCR"/>
    <property type="match status" value="1"/>
</dbReference>
<evidence type="ECO:0000256" key="7">
    <source>
        <dbReference type="ARBA" id="ARBA00022827"/>
    </source>
</evidence>
<feature type="transmembrane region" description="Helical" evidence="13">
    <location>
        <begin position="7"/>
        <end position="28"/>
    </location>
</feature>
<dbReference type="PANTHER" id="PTHR47354:SF8">
    <property type="entry name" value="1,2-PHENYLACETYL-COA EPOXIDASE, SUBUNIT E"/>
    <property type="match status" value="1"/>
</dbReference>
<evidence type="ECO:0000256" key="2">
    <source>
        <dbReference type="ARBA" id="ARBA00004141"/>
    </source>
</evidence>
<evidence type="ECO:0000256" key="13">
    <source>
        <dbReference type="SAM" id="Phobius"/>
    </source>
</evidence>
<dbReference type="InterPro" id="IPR039261">
    <property type="entry name" value="FNR_nucleotide-bd"/>
</dbReference>
<evidence type="ECO:0000256" key="1">
    <source>
        <dbReference type="ARBA" id="ARBA00001974"/>
    </source>
</evidence>
<protein>
    <submittedName>
        <fullName evidence="15">Ferric reductase</fullName>
    </submittedName>
</protein>
<dbReference type="Pfam" id="PF01794">
    <property type="entry name" value="Ferric_reduct"/>
    <property type="match status" value="1"/>
</dbReference>
<dbReference type="Pfam" id="PF08022">
    <property type="entry name" value="FAD_binding_8"/>
    <property type="match status" value="1"/>
</dbReference>
<feature type="domain" description="FAD-binding FR-type" evidence="14">
    <location>
        <begin position="205"/>
        <end position="312"/>
    </location>
</feature>
<proteinExistence type="predicted"/>
<keyword evidence="5" id="KW-0001">2Fe-2S</keyword>
<keyword evidence="10" id="KW-0408">Iron</keyword>
<evidence type="ECO:0000256" key="9">
    <source>
        <dbReference type="ARBA" id="ARBA00023002"/>
    </source>
</evidence>
<accession>A0ABV2KPU7</accession>
<dbReference type="CDD" id="cd06198">
    <property type="entry name" value="FNR_like_3"/>
    <property type="match status" value="1"/>
</dbReference>
<dbReference type="RefSeq" id="WP_240578849.1">
    <property type="nucleotide sequence ID" value="NZ_JBEPMN010000019.1"/>
</dbReference>
<keyword evidence="9" id="KW-0560">Oxidoreductase</keyword>
<dbReference type="EMBL" id="JBEPMN010000019">
    <property type="protein sequence ID" value="MET3663110.1"/>
    <property type="molecule type" value="Genomic_DNA"/>
</dbReference>
<evidence type="ECO:0000256" key="4">
    <source>
        <dbReference type="ARBA" id="ARBA00022692"/>
    </source>
</evidence>
<evidence type="ECO:0000259" key="14">
    <source>
        <dbReference type="PROSITE" id="PS51384"/>
    </source>
</evidence>
<feature type="transmembrane region" description="Helical" evidence="13">
    <location>
        <begin position="127"/>
        <end position="148"/>
    </location>
</feature>
<evidence type="ECO:0000256" key="12">
    <source>
        <dbReference type="ARBA" id="ARBA00023136"/>
    </source>
</evidence>
<evidence type="ECO:0000256" key="11">
    <source>
        <dbReference type="ARBA" id="ARBA00023014"/>
    </source>
</evidence>
<evidence type="ECO:0000313" key="16">
    <source>
        <dbReference type="Proteomes" id="UP001549143"/>
    </source>
</evidence>
<keyword evidence="12 13" id="KW-0472">Membrane</keyword>
<reference evidence="15 16" key="1">
    <citation type="submission" date="2024-06" db="EMBL/GenBank/DDBJ databases">
        <title>Genomic Encyclopedia of Type Strains, Phase IV (KMG-IV): sequencing the most valuable type-strain genomes for metagenomic binning, comparative biology and taxonomic classification.</title>
        <authorList>
            <person name="Goeker M."/>
        </authorList>
    </citation>
    <scope>NUCLEOTIDE SEQUENCE [LARGE SCALE GENOMIC DNA]</scope>
    <source>
        <strain evidence="15 16">DSM 19730</strain>
    </source>
</reference>
<dbReference type="InterPro" id="IPR013112">
    <property type="entry name" value="FAD-bd_8"/>
</dbReference>
<feature type="transmembrane region" description="Helical" evidence="13">
    <location>
        <begin position="160"/>
        <end position="180"/>
    </location>
</feature>
<feature type="transmembrane region" description="Helical" evidence="13">
    <location>
        <begin position="186"/>
        <end position="207"/>
    </location>
</feature>
<organism evidence="15 16">
    <name type="scientific">Aquamicrobium ahrensii</name>
    <dbReference type="NCBI Taxonomy" id="469551"/>
    <lineage>
        <taxon>Bacteria</taxon>
        <taxon>Pseudomonadati</taxon>
        <taxon>Pseudomonadota</taxon>
        <taxon>Alphaproteobacteria</taxon>
        <taxon>Hyphomicrobiales</taxon>
        <taxon>Phyllobacteriaceae</taxon>
        <taxon>Aquamicrobium</taxon>
    </lineage>
</organism>
<keyword evidence="16" id="KW-1185">Reference proteome</keyword>
<dbReference type="Gene3D" id="2.40.30.10">
    <property type="entry name" value="Translation factors"/>
    <property type="match status" value="1"/>
</dbReference>
<keyword evidence="3" id="KW-0285">Flavoprotein</keyword>
<comment type="subcellular location">
    <subcellularLocation>
        <location evidence="2">Membrane</location>
        <topology evidence="2">Multi-pass membrane protein</topology>
    </subcellularLocation>
</comment>
<dbReference type="Gene3D" id="3.40.50.80">
    <property type="entry name" value="Nucleotide-binding domain of ferredoxin-NADP reductase (FNR) module"/>
    <property type="match status" value="1"/>
</dbReference>
<dbReference type="InterPro" id="IPR017927">
    <property type="entry name" value="FAD-bd_FR_type"/>
</dbReference>
<feature type="transmembrane region" description="Helical" evidence="13">
    <location>
        <begin position="40"/>
        <end position="60"/>
    </location>
</feature>
<dbReference type="Proteomes" id="UP001549143">
    <property type="component" value="Unassembled WGS sequence"/>
</dbReference>
<dbReference type="SUPFAM" id="SSF52343">
    <property type="entry name" value="Ferredoxin reductase-like, C-terminal NADP-linked domain"/>
    <property type="match status" value="1"/>
</dbReference>
<dbReference type="SUPFAM" id="SSF63380">
    <property type="entry name" value="Riboflavin synthase domain-like"/>
    <property type="match status" value="1"/>
</dbReference>
<comment type="caution">
    <text evidence="15">The sequence shown here is derived from an EMBL/GenBank/DDBJ whole genome shotgun (WGS) entry which is preliminary data.</text>
</comment>
<comment type="cofactor">
    <cofactor evidence="1">
        <name>FAD</name>
        <dbReference type="ChEBI" id="CHEBI:57692"/>
    </cofactor>
</comment>
<keyword evidence="8 13" id="KW-1133">Transmembrane helix</keyword>
<feature type="transmembrane region" description="Helical" evidence="13">
    <location>
        <begin position="81"/>
        <end position="100"/>
    </location>
</feature>
<evidence type="ECO:0000256" key="3">
    <source>
        <dbReference type="ARBA" id="ARBA00022630"/>
    </source>
</evidence>
<keyword evidence="6" id="KW-0479">Metal-binding</keyword>
<evidence type="ECO:0000256" key="6">
    <source>
        <dbReference type="ARBA" id="ARBA00022723"/>
    </source>
</evidence>
<dbReference type="PRINTS" id="PR00409">
    <property type="entry name" value="PHDIOXRDTASE"/>
</dbReference>
<evidence type="ECO:0000256" key="8">
    <source>
        <dbReference type="ARBA" id="ARBA00022989"/>
    </source>
</evidence>
<dbReference type="InterPro" id="IPR050415">
    <property type="entry name" value="MRET"/>
</dbReference>
<keyword evidence="4 13" id="KW-0812">Transmembrane</keyword>
<sequence length="436" mass="48255">MTRVRTAFVWIVAATLVMWLSAELPLWLGGSATRRFGDAFMQGTGVLAIVLMSLSLMLAARPRIVERWMNGLDKMYRLHKWLGIANLIVAAVHWQAYGFVRSAELDAGTSAAPIDGWAGFAEAQHDTAVFIGDQAWKFVLVLSILALVKRFPYRLFFKTHWLFVPTYFVLIYHSVVLLDISAWTSLLGPVLGIVMAAGIWSGIVCLWRSFRVTDDRAIGNVVGITYHESVRTLELEVQLDSRWKGHEAGQFAFLSTGEEAPHPFTILSAWRGDGRVSFLIKELGDYTSTLSRTLKTGDEVKVEGPWGTFDFASDAPRQIWIAGGVGVTPFIARMRHLGEHPDGKLVDFFFSTPQSYPEGDRLLDLDARAAGANLHLHFSDEAGLITAEHVAAIVPDLANADVWFCGPAAMGAALKSGLVKLGLPPVRFHQELFEMR</sequence>
<evidence type="ECO:0000256" key="10">
    <source>
        <dbReference type="ARBA" id="ARBA00023004"/>
    </source>
</evidence>
<dbReference type="PROSITE" id="PS51384">
    <property type="entry name" value="FAD_FR"/>
    <property type="match status" value="1"/>
</dbReference>